<dbReference type="SUPFAM" id="SSF52218">
    <property type="entry name" value="Flavoproteins"/>
    <property type="match status" value="1"/>
</dbReference>
<evidence type="ECO:0000313" key="3">
    <source>
        <dbReference type="Proteomes" id="UP000431922"/>
    </source>
</evidence>
<dbReference type="GO" id="GO:0010181">
    <property type="term" value="F:FMN binding"/>
    <property type="evidence" value="ECO:0007669"/>
    <property type="project" value="TreeGrafter"/>
</dbReference>
<dbReference type="GO" id="GO:0016491">
    <property type="term" value="F:oxidoreductase activity"/>
    <property type="evidence" value="ECO:0007669"/>
    <property type="project" value="InterPro"/>
</dbReference>
<accession>A0A845AYC7</accession>
<dbReference type="PANTHER" id="PTHR30543">
    <property type="entry name" value="CHROMATE REDUCTASE"/>
    <property type="match status" value="1"/>
</dbReference>
<comment type="caution">
    <text evidence="2">The sequence shown here is derived from an EMBL/GenBank/DDBJ whole genome shotgun (WGS) entry which is preliminary data.</text>
</comment>
<dbReference type="PANTHER" id="PTHR30543:SF21">
    <property type="entry name" value="NAD(P)H-DEPENDENT FMN REDUCTASE LOT6"/>
    <property type="match status" value="1"/>
</dbReference>
<evidence type="ECO:0000259" key="1">
    <source>
        <dbReference type="Pfam" id="PF03358"/>
    </source>
</evidence>
<dbReference type="InterPro" id="IPR005025">
    <property type="entry name" value="FMN_Rdtase-like_dom"/>
</dbReference>
<dbReference type="Gene3D" id="3.40.50.360">
    <property type="match status" value="1"/>
</dbReference>
<sequence>MKILAFAASNSSQSINRMLVHHAADVLRSEIMPDAEIETLDIDDYEMPIYSMDREHADGIPELAKQFRAKIAQADALLISFAEHNGHYTAAYKNVFDWASRIEGKVYAGKPMVALSASPGPGGAASVLAAAKTSAPYFGSDIRGSLGVANFGSVFDADAGAFTDADLARDLRDALAGLTAEKAEPASA</sequence>
<evidence type="ECO:0000313" key="2">
    <source>
        <dbReference type="EMBL" id="MXP43265.1"/>
    </source>
</evidence>
<dbReference type="InterPro" id="IPR050712">
    <property type="entry name" value="NAD(P)H-dep_reductase"/>
</dbReference>
<keyword evidence="3" id="KW-1185">Reference proteome</keyword>
<dbReference type="GO" id="GO:0005829">
    <property type="term" value="C:cytosol"/>
    <property type="evidence" value="ECO:0007669"/>
    <property type="project" value="TreeGrafter"/>
</dbReference>
<dbReference type="AlphaFoldDB" id="A0A845AYC7"/>
<protein>
    <submittedName>
        <fullName evidence="2">NADPH-dependent FMN reductase</fullName>
    </submittedName>
</protein>
<dbReference type="RefSeq" id="WP_160754890.1">
    <property type="nucleotide sequence ID" value="NZ_WTYL01000001.1"/>
</dbReference>
<reference evidence="2 3" key="1">
    <citation type="submission" date="2019-12" db="EMBL/GenBank/DDBJ databases">
        <title>Genomic-based taxomic classification of the family Erythrobacteraceae.</title>
        <authorList>
            <person name="Xu L."/>
        </authorList>
    </citation>
    <scope>NUCLEOTIDE SEQUENCE [LARGE SCALE GENOMIC DNA]</scope>
    <source>
        <strain evidence="2 3">KCTC 42453</strain>
    </source>
</reference>
<name>A0A845AYC7_9SPHN</name>
<organism evidence="2 3">
    <name type="scientific">Allopontixanthobacter sediminis</name>
    <dbReference type="NCBI Taxonomy" id="1689985"/>
    <lineage>
        <taxon>Bacteria</taxon>
        <taxon>Pseudomonadati</taxon>
        <taxon>Pseudomonadota</taxon>
        <taxon>Alphaproteobacteria</taxon>
        <taxon>Sphingomonadales</taxon>
        <taxon>Erythrobacteraceae</taxon>
        <taxon>Allopontixanthobacter</taxon>
    </lineage>
</organism>
<dbReference type="OrthoDB" id="9812295at2"/>
<dbReference type="Pfam" id="PF03358">
    <property type="entry name" value="FMN_red"/>
    <property type="match status" value="1"/>
</dbReference>
<gene>
    <name evidence="2" type="ORF">GRI65_02205</name>
</gene>
<proteinExistence type="predicted"/>
<dbReference type="EMBL" id="WTYL01000001">
    <property type="protein sequence ID" value="MXP43265.1"/>
    <property type="molecule type" value="Genomic_DNA"/>
</dbReference>
<feature type="domain" description="NADPH-dependent FMN reductase-like" evidence="1">
    <location>
        <begin position="1"/>
        <end position="136"/>
    </location>
</feature>
<dbReference type="InterPro" id="IPR029039">
    <property type="entry name" value="Flavoprotein-like_sf"/>
</dbReference>
<dbReference type="Proteomes" id="UP000431922">
    <property type="component" value="Unassembled WGS sequence"/>
</dbReference>